<evidence type="ECO:0000256" key="8">
    <source>
        <dbReference type="ARBA" id="ARBA00022771"/>
    </source>
</evidence>
<keyword evidence="12 16" id="KW-0472">Membrane</keyword>
<feature type="domain" description="RING-type" evidence="17">
    <location>
        <begin position="97"/>
        <end position="139"/>
    </location>
</feature>
<dbReference type="CDD" id="cd16461">
    <property type="entry name" value="RING-H2_EL5-like"/>
    <property type="match status" value="1"/>
</dbReference>
<keyword evidence="8 14" id="KW-0863">Zinc-finger</keyword>
<evidence type="ECO:0000256" key="1">
    <source>
        <dbReference type="ARBA" id="ARBA00000900"/>
    </source>
</evidence>
<dbReference type="GO" id="GO:0016567">
    <property type="term" value="P:protein ubiquitination"/>
    <property type="evidence" value="ECO:0007669"/>
    <property type="project" value="InterPro"/>
</dbReference>
<accession>A0AAD8L9Q8</accession>
<comment type="catalytic activity">
    <reaction evidence="1">
        <text>S-ubiquitinyl-[E2 ubiquitin-conjugating enzyme]-L-cysteine + [acceptor protein]-L-lysine = [E2 ubiquitin-conjugating enzyme]-L-cysteine + N(6)-ubiquitinyl-[acceptor protein]-L-lysine.</text>
        <dbReference type="EC" id="2.3.2.27"/>
    </reaction>
</comment>
<dbReference type="GO" id="GO:0016020">
    <property type="term" value="C:membrane"/>
    <property type="evidence" value="ECO:0007669"/>
    <property type="project" value="UniProtKB-SubCell"/>
</dbReference>
<evidence type="ECO:0000256" key="9">
    <source>
        <dbReference type="ARBA" id="ARBA00022786"/>
    </source>
</evidence>
<keyword evidence="10" id="KW-0862">Zinc</keyword>
<keyword evidence="7" id="KW-0479">Metal-binding</keyword>
<comment type="caution">
    <text evidence="18">The sequence shown here is derived from an EMBL/GenBank/DDBJ whole genome shotgun (WGS) entry which is preliminary data.</text>
</comment>
<dbReference type="GO" id="GO:0061630">
    <property type="term" value="F:ubiquitin protein ligase activity"/>
    <property type="evidence" value="ECO:0007669"/>
    <property type="project" value="UniProtKB-EC"/>
</dbReference>
<keyword evidence="11 16" id="KW-1133">Transmembrane helix</keyword>
<comment type="pathway">
    <text evidence="3">Protein modification; protein ubiquitination.</text>
</comment>
<evidence type="ECO:0000313" key="19">
    <source>
        <dbReference type="Proteomes" id="UP001229421"/>
    </source>
</evidence>
<comment type="subcellular location">
    <subcellularLocation>
        <location evidence="2">Membrane</location>
        <topology evidence="2">Single-pass membrane protein</topology>
    </subcellularLocation>
</comment>
<evidence type="ECO:0000313" key="18">
    <source>
        <dbReference type="EMBL" id="KAK1436948.1"/>
    </source>
</evidence>
<keyword evidence="5" id="KW-0808">Transferase</keyword>
<comment type="similarity">
    <text evidence="13">Belongs to the RING-type zinc finger family. ATL subfamily.</text>
</comment>
<dbReference type="PANTHER" id="PTHR46913:SF1">
    <property type="entry name" value="RING-H2 FINGER PROTEIN ATL16"/>
    <property type="match status" value="1"/>
</dbReference>
<dbReference type="EC" id="2.3.2.27" evidence="4"/>
<dbReference type="AlphaFoldDB" id="A0AAD8L9Q8"/>
<dbReference type="Pfam" id="PF13639">
    <property type="entry name" value="zf-RING_2"/>
    <property type="match status" value="1"/>
</dbReference>
<dbReference type="Gene3D" id="3.30.40.10">
    <property type="entry name" value="Zinc/RING finger domain, C3HC4 (zinc finger)"/>
    <property type="match status" value="1"/>
</dbReference>
<dbReference type="EMBL" id="JAUHHV010000001">
    <property type="protein sequence ID" value="KAK1436948.1"/>
    <property type="molecule type" value="Genomic_DNA"/>
</dbReference>
<dbReference type="InterPro" id="IPR013083">
    <property type="entry name" value="Znf_RING/FYVE/PHD"/>
</dbReference>
<feature type="transmembrane region" description="Helical" evidence="16">
    <location>
        <begin position="20"/>
        <end position="40"/>
    </location>
</feature>
<evidence type="ECO:0000256" key="14">
    <source>
        <dbReference type="PROSITE-ProRule" id="PRU00175"/>
    </source>
</evidence>
<dbReference type="SUPFAM" id="SSF57850">
    <property type="entry name" value="RING/U-box"/>
    <property type="match status" value="1"/>
</dbReference>
<evidence type="ECO:0000256" key="13">
    <source>
        <dbReference type="ARBA" id="ARBA00024209"/>
    </source>
</evidence>
<evidence type="ECO:0000256" key="4">
    <source>
        <dbReference type="ARBA" id="ARBA00012483"/>
    </source>
</evidence>
<evidence type="ECO:0000256" key="10">
    <source>
        <dbReference type="ARBA" id="ARBA00022833"/>
    </source>
</evidence>
<keyword evidence="6 16" id="KW-0812">Transmembrane</keyword>
<protein>
    <recommendedName>
        <fullName evidence="4">RING-type E3 ubiquitin transferase</fullName>
        <ecNumber evidence="4">2.3.2.27</ecNumber>
    </recommendedName>
</protein>
<feature type="compositionally biased region" description="Polar residues" evidence="15">
    <location>
        <begin position="190"/>
        <end position="204"/>
    </location>
</feature>
<evidence type="ECO:0000256" key="6">
    <source>
        <dbReference type="ARBA" id="ARBA00022692"/>
    </source>
</evidence>
<dbReference type="InterPro" id="IPR001841">
    <property type="entry name" value="Znf_RING"/>
</dbReference>
<proteinExistence type="inferred from homology"/>
<dbReference type="InterPro" id="IPR044600">
    <property type="entry name" value="ATL1/ATL16-like"/>
</dbReference>
<organism evidence="18 19">
    <name type="scientific">Tagetes erecta</name>
    <name type="common">African marigold</name>
    <dbReference type="NCBI Taxonomy" id="13708"/>
    <lineage>
        <taxon>Eukaryota</taxon>
        <taxon>Viridiplantae</taxon>
        <taxon>Streptophyta</taxon>
        <taxon>Embryophyta</taxon>
        <taxon>Tracheophyta</taxon>
        <taxon>Spermatophyta</taxon>
        <taxon>Magnoliopsida</taxon>
        <taxon>eudicotyledons</taxon>
        <taxon>Gunneridae</taxon>
        <taxon>Pentapetalae</taxon>
        <taxon>asterids</taxon>
        <taxon>campanulids</taxon>
        <taxon>Asterales</taxon>
        <taxon>Asteraceae</taxon>
        <taxon>Asteroideae</taxon>
        <taxon>Heliantheae alliance</taxon>
        <taxon>Tageteae</taxon>
        <taxon>Tagetes</taxon>
    </lineage>
</organism>
<gene>
    <name evidence="18" type="ORF">QVD17_02732</name>
</gene>
<evidence type="ECO:0000256" key="12">
    <source>
        <dbReference type="ARBA" id="ARBA00023136"/>
    </source>
</evidence>
<dbReference type="SMART" id="SM00184">
    <property type="entry name" value="RING"/>
    <property type="match status" value="1"/>
</dbReference>
<dbReference type="GO" id="GO:0008270">
    <property type="term" value="F:zinc ion binding"/>
    <property type="evidence" value="ECO:0007669"/>
    <property type="project" value="UniProtKB-KW"/>
</dbReference>
<name>A0AAD8L9Q8_TARER</name>
<keyword evidence="9" id="KW-0833">Ubl conjugation pathway</keyword>
<evidence type="ECO:0000256" key="3">
    <source>
        <dbReference type="ARBA" id="ARBA00004906"/>
    </source>
</evidence>
<keyword evidence="19" id="KW-1185">Reference proteome</keyword>
<evidence type="ECO:0000256" key="5">
    <source>
        <dbReference type="ARBA" id="ARBA00022679"/>
    </source>
</evidence>
<dbReference type="Proteomes" id="UP001229421">
    <property type="component" value="Unassembled WGS sequence"/>
</dbReference>
<reference evidence="18" key="1">
    <citation type="journal article" date="2023" name="bioRxiv">
        <title>Improved chromosome-level genome assembly for marigold (Tagetes erecta).</title>
        <authorList>
            <person name="Jiang F."/>
            <person name="Yuan L."/>
            <person name="Wang S."/>
            <person name="Wang H."/>
            <person name="Xu D."/>
            <person name="Wang A."/>
            <person name="Fan W."/>
        </authorList>
    </citation>
    <scope>NUCLEOTIDE SEQUENCE</scope>
    <source>
        <strain evidence="18">WSJ</strain>
        <tissue evidence="18">Leaf</tissue>
    </source>
</reference>
<evidence type="ECO:0000256" key="16">
    <source>
        <dbReference type="SAM" id="Phobius"/>
    </source>
</evidence>
<dbReference type="FunFam" id="3.30.40.10:FF:000475">
    <property type="entry name" value="RING-H2 finger protein ATL3"/>
    <property type="match status" value="1"/>
</dbReference>
<dbReference type="PANTHER" id="PTHR46913">
    <property type="entry name" value="RING-H2 FINGER PROTEIN ATL16"/>
    <property type="match status" value="1"/>
</dbReference>
<evidence type="ECO:0000259" key="17">
    <source>
        <dbReference type="PROSITE" id="PS50089"/>
    </source>
</evidence>
<dbReference type="PROSITE" id="PS50089">
    <property type="entry name" value="ZF_RING_2"/>
    <property type="match status" value="1"/>
</dbReference>
<evidence type="ECO:0000256" key="2">
    <source>
        <dbReference type="ARBA" id="ARBA00004167"/>
    </source>
</evidence>
<feature type="region of interest" description="Disordered" evidence="15">
    <location>
        <begin position="190"/>
        <end position="253"/>
    </location>
</feature>
<evidence type="ECO:0000256" key="7">
    <source>
        <dbReference type="ARBA" id="ARBA00022723"/>
    </source>
</evidence>
<evidence type="ECO:0000256" key="11">
    <source>
        <dbReference type="ARBA" id="ARBA00022989"/>
    </source>
</evidence>
<sequence length="276" mass="31169">MSSQNVDDPSMMEVTGRVLIGTIVALVVVLILVFLFHIYANWLWHRRQQTIDGANNRRIQNQQPGVTVLRRGLDAAFLKTLPLVEFNPKDFKDGLECSVCLSELEEKEKTRILPKCNHVFHAECIDMWFHSHSTCPICRNSVSDQMEISVESLLENHQMQQRSTNEGDLGSHTLPANVLFWGDETEVSTLTSQLEEATNSQQTPVLPFEPTSSSSSSSSSETTNNDRMKPDLVIDIPRLQASEEDDEKTPIMRSLRRILSSRFNPFSPAASEQPQN</sequence>
<evidence type="ECO:0000256" key="15">
    <source>
        <dbReference type="SAM" id="MobiDB-lite"/>
    </source>
</evidence>